<dbReference type="EMBL" id="JADKCH010000032">
    <property type="protein sequence ID" value="MBK8573753.1"/>
    <property type="molecule type" value="Genomic_DNA"/>
</dbReference>
<name>A0A936K6H1_9BACT</name>
<proteinExistence type="predicted"/>
<organism evidence="2 3">
    <name type="scientific">Candidatus Geothrix odensensis</name>
    <dbReference type="NCBI Taxonomy" id="2954440"/>
    <lineage>
        <taxon>Bacteria</taxon>
        <taxon>Pseudomonadati</taxon>
        <taxon>Acidobacteriota</taxon>
        <taxon>Holophagae</taxon>
        <taxon>Holophagales</taxon>
        <taxon>Holophagaceae</taxon>
        <taxon>Geothrix</taxon>
    </lineage>
</organism>
<evidence type="ECO:0000313" key="3">
    <source>
        <dbReference type="Proteomes" id="UP000709959"/>
    </source>
</evidence>
<sequence>MELRERGESLAFALGSSHGFDPAQKGDPGADEACRPLTFPEETQPGSLPGTAYRTVFILLGKVSQAR</sequence>
<comment type="caution">
    <text evidence="2">The sequence shown here is derived from an EMBL/GenBank/DDBJ whole genome shotgun (WGS) entry which is preliminary data.</text>
</comment>
<dbReference type="AlphaFoldDB" id="A0A936K6H1"/>
<evidence type="ECO:0000313" key="2">
    <source>
        <dbReference type="EMBL" id="MBK8573753.1"/>
    </source>
</evidence>
<protein>
    <submittedName>
        <fullName evidence="2">Uncharacterized protein</fullName>
    </submittedName>
</protein>
<gene>
    <name evidence="2" type="ORF">IPN91_14295</name>
</gene>
<evidence type="ECO:0000256" key="1">
    <source>
        <dbReference type="SAM" id="MobiDB-lite"/>
    </source>
</evidence>
<feature type="region of interest" description="Disordered" evidence="1">
    <location>
        <begin position="14"/>
        <end position="47"/>
    </location>
</feature>
<accession>A0A936K6H1</accession>
<reference evidence="2 3" key="1">
    <citation type="submission" date="2020-10" db="EMBL/GenBank/DDBJ databases">
        <title>Connecting structure to function with the recovery of over 1000 high-quality activated sludge metagenome-assembled genomes encoding full-length rRNA genes using long-read sequencing.</title>
        <authorList>
            <person name="Singleton C.M."/>
            <person name="Petriglieri F."/>
            <person name="Kristensen J.M."/>
            <person name="Kirkegaard R.H."/>
            <person name="Michaelsen T.Y."/>
            <person name="Andersen M.H."/>
            <person name="Karst S.M."/>
            <person name="Dueholm M.S."/>
            <person name="Nielsen P.H."/>
            <person name="Albertsen M."/>
        </authorList>
    </citation>
    <scope>NUCLEOTIDE SEQUENCE [LARGE SCALE GENOMIC DNA]</scope>
    <source>
        <strain evidence="2">OdNE_18-Q3-R46-58_MAXAC.008</strain>
    </source>
</reference>
<dbReference type="Proteomes" id="UP000709959">
    <property type="component" value="Unassembled WGS sequence"/>
</dbReference>